<dbReference type="PATRIC" id="fig|158899.10.peg.921"/>
<dbReference type="EMBL" id="CP013232">
    <property type="protein sequence ID" value="AMO93628.1"/>
    <property type="molecule type" value="Genomic_DNA"/>
</dbReference>
<protein>
    <submittedName>
        <fullName evidence="1">Uncharacterized protein</fullName>
    </submittedName>
</protein>
<evidence type="ECO:0000313" key="2">
    <source>
        <dbReference type="Proteomes" id="UP000072421"/>
    </source>
</evidence>
<accession>A0A127P7B8</accession>
<sequence length="48" mass="5370">MNPPPPDYKSSDKINTFNNLLNFQFRNLATPVVCERNVGAGSYEIAEP</sequence>
<proteinExistence type="predicted"/>
<gene>
    <name evidence="1" type="ORF">CFter6_0905</name>
</gene>
<dbReference type="Proteomes" id="UP000072421">
    <property type="component" value="Chromosome"/>
</dbReference>
<evidence type="ECO:0000313" key="1">
    <source>
        <dbReference type="EMBL" id="AMO93628.1"/>
    </source>
</evidence>
<reference evidence="1 2" key="1">
    <citation type="submission" date="2015-11" db="EMBL/GenBank/DDBJ databases">
        <title>Exploring the genomic traits of fungus-feeding bacterial genus Collimonas.</title>
        <authorList>
            <person name="Song C."/>
            <person name="Schmidt R."/>
            <person name="de Jager V."/>
            <person name="Krzyzanowska D."/>
            <person name="Jongedijk E."/>
            <person name="Cankar K."/>
            <person name="Beekwilder J."/>
            <person name="van Veen A."/>
            <person name="de Boer W."/>
            <person name="van Veen J.A."/>
            <person name="Garbeva P."/>
        </authorList>
    </citation>
    <scope>NUCLEOTIDE SEQUENCE [LARGE SCALE GENOMIC DNA]</scope>
    <source>
        <strain evidence="1 2">Ter6</strain>
    </source>
</reference>
<name>A0A127P7B8_9BURK</name>
<dbReference type="AlphaFoldDB" id="A0A127P7B8"/>
<organism evidence="1">
    <name type="scientific">Collimonas fungivorans</name>
    <dbReference type="NCBI Taxonomy" id="158899"/>
    <lineage>
        <taxon>Bacteria</taxon>
        <taxon>Pseudomonadati</taxon>
        <taxon>Pseudomonadota</taxon>
        <taxon>Betaproteobacteria</taxon>
        <taxon>Burkholderiales</taxon>
        <taxon>Oxalobacteraceae</taxon>
        <taxon>Collimonas</taxon>
    </lineage>
</organism>